<proteinExistence type="predicted"/>
<keyword evidence="3" id="KW-1185">Reference proteome</keyword>
<gene>
    <name evidence="2" type="ORF">GWK47_019286</name>
</gene>
<feature type="compositionally biased region" description="Polar residues" evidence="1">
    <location>
        <begin position="45"/>
        <end position="58"/>
    </location>
</feature>
<sequence length="152" mass="15688">MQWLTVLCAPNQHRDTPGLASVSEVISRGIKIKHTSTGRHRALTSPGSALTAEQNRSCGHNPGNGASRRQAPTGSTDGGEWAQKALNFWLRQGPIDKSPEPATIGGAAPSATTTTTGKGKRRAGQEGGGGGVPPLLVRAGILTYSNTPGTKL</sequence>
<protein>
    <submittedName>
        <fullName evidence="2">Uncharacterized protein</fullName>
    </submittedName>
</protein>
<dbReference type="Proteomes" id="UP000770661">
    <property type="component" value="Unassembled WGS sequence"/>
</dbReference>
<accession>A0A8J4XQC1</accession>
<reference evidence="2" key="1">
    <citation type="submission" date="2020-07" db="EMBL/GenBank/DDBJ databases">
        <title>The High-quality genome of the commercially important snow crab, Chionoecetes opilio.</title>
        <authorList>
            <person name="Jeong J.-H."/>
            <person name="Ryu S."/>
        </authorList>
    </citation>
    <scope>NUCLEOTIDE SEQUENCE</scope>
    <source>
        <strain evidence="2">MADBK_172401_WGS</strain>
        <tissue evidence="2">Digestive gland</tissue>
    </source>
</reference>
<evidence type="ECO:0000313" key="2">
    <source>
        <dbReference type="EMBL" id="KAG0712042.1"/>
    </source>
</evidence>
<dbReference type="AlphaFoldDB" id="A0A8J4XQC1"/>
<evidence type="ECO:0000256" key="1">
    <source>
        <dbReference type="SAM" id="MobiDB-lite"/>
    </source>
</evidence>
<comment type="caution">
    <text evidence="2">The sequence shown here is derived from an EMBL/GenBank/DDBJ whole genome shotgun (WGS) entry which is preliminary data.</text>
</comment>
<feature type="compositionally biased region" description="Low complexity" evidence="1">
    <location>
        <begin position="101"/>
        <end position="117"/>
    </location>
</feature>
<name>A0A8J4XQC1_CHIOP</name>
<evidence type="ECO:0000313" key="3">
    <source>
        <dbReference type="Proteomes" id="UP000770661"/>
    </source>
</evidence>
<feature type="region of interest" description="Disordered" evidence="1">
    <location>
        <begin position="35"/>
        <end position="136"/>
    </location>
</feature>
<organism evidence="2 3">
    <name type="scientific">Chionoecetes opilio</name>
    <name type="common">Atlantic snow crab</name>
    <name type="synonym">Cancer opilio</name>
    <dbReference type="NCBI Taxonomy" id="41210"/>
    <lineage>
        <taxon>Eukaryota</taxon>
        <taxon>Metazoa</taxon>
        <taxon>Ecdysozoa</taxon>
        <taxon>Arthropoda</taxon>
        <taxon>Crustacea</taxon>
        <taxon>Multicrustacea</taxon>
        <taxon>Malacostraca</taxon>
        <taxon>Eumalacostraca</taxon>
        <taxon>Eucarida</taxon>
        <taxon>Decapoda</taxon>
        <taxon>Pleocyemata</taxon>
        <taxon>Brachyura</taxon>
        <taxon>Eubrachyura</taxon>
        <taxon>Majoidea</taxon>
        <taxon>Majidae</taxon>
        <taxon>Chionoecetes</taxon>
    </lineage>
</organism>
<dbReference type="EMBL" id="JACEEZ010022748">
    <property type="protein sequence ID" value="KAG0712042.1"/>
    <property type="molecule type" value="Genomic_DNA"/>
</dbReference>